<feature type="binding site" description="axial binding residue" evidence="8">
    <location>
        <position position="278"/>
    </location>
    <ligand>
        <name>heme b</name>
        <dbReference type="ChEBI" id="CHEBI:60344"/>
        <label>1</label>
    </ligand>
    <ligandPart>
        <name>Fe</name>
        <dbReference type="ChEBI" id="CHEBI:18248"/>
    </ligandPart>
</feature>
<keyword evidence="3 9" id="KW-0812">Transmembrane</keyword>
<dbReference type="GO" id="GO:0046872">
    <property type="term" value="F:metal ion binding"/>
    <property type="evidence" value="ECO:0007669"/>
    <property type="project" value="UniProtKB-KW"/>
</dbReference>
<evidence type="ECO:0000256" key="3">
    <source>
        <dbReference type="ARBA" id="ARBA00022692"/>
    </source>
</evidence>
<feature type="transmembrane region" description="Helical" evidence="9">
    <location>
        <begin position="211"/>
        <end position="229"/>
    </location>
</feature>
<evidence type="ECO:0000259" key="12">
    <source>
        <dbReference type="PROSITE" id="PS50939"/>
    </source>
</evidence>
<evidence type="ECO:0000259" key="11">
    <source>
        <dbReference type="PROSITE" id="PS50836"/>
    </source>
</evidence>
<dbReference type="PROSITE" id="PS50939">
    <property type="entry name" value="CYTOCHROME_B561"/>
    <property type="match status" value="1"/>
</dbReference>
<feature type="binding site" description="axial binding residue" evidence="8">
    <location>
        <position position="245"/>
    </location>
    <ligand>
        <name>heme b</name>
        <dbReference type="ChEBI" id="CHEBI:60344"/>
        <label>1</label>
    </ligand>
    <ligandPart>
        <name>Fe</name>
        <dbReference type="ChEBI" id="CHEBI:18248"/>
    </ligandPart>
</feature>
<evidence type="ECO:0000256" key="2">
    <source>
        <dbReference type="ARBA" id="ARBA00022448"/>
    </source>
</evidence>
<dbReference type="EMBL" id="VAHF01000009">
    <property type="protein sequence ID" value="TXG53805.1"/>
    <property type="molecule type" value="Genomic_DNA"/>
</dbReference>
<keyword evidence="8" id="KW-0408">Iron</keyword>
<feature type="transmembrane region" description="Helical" evidence="9">
    <location>
        <begin position="312"/>
        <end position="335"/>
    </location>
</feature>
<keyword evidence="5" id="KW-0249">Electron transport</keyword>
<dbReference type="AlphaFoldDB" id="A0A5C7HB85"/>
<dbReference type="Proteomes" id="UP000323000">
    <property type="component" value="Chromosome 9"/>
</dbReference>
<comment type="subcellular location">
    <subcellularLocation>
        <location evidence="1">Membrane</location>
    </subcellularLocation>
</comment>
<evidence type="ECO:0000256" key="1">
    <source>
        <dbReference type="ARBA" id="ARBA00004370"/>
    </source>
</evidence>
<name>A0A5C7HB85_9ROSI</name>
<feature type="binding site" description="axial binding residue" evidence="8">
    <location>
        <position position="314"/>
    </location>
    <ligand>
        <name>heme b</name>
        <dbReference type="ChEBI" id="CHEBI:60344"/>
        <label>1</label>
    </ligand>
    <ligandPart>
        <name>Fe</name>
        <dbReference type="ChEBI" id="CHEBI:18248"/>
    </ligandPart>
</feature>
<feature type="signal peptide" evidence="10">
    <location>
        <begin position="1"/>
        <end position="26"/>
    </location>
</feature>
<evidence type="ECO:0000256" key="10">
    <source>
        <dbReference type="SAM" id="SignalP"/>
    </source>
</evidence>
<dbReference type="InterPro" id="IPR005018">
    <property type="entry name" value="DOMON_domain"/>
</dbReference>
<dbReference type="OrthoDB" id="2419613at2759"/>
<evidence type="ECO:0000256" key="7">
    <source>
        <dbReference type="ARBA" id="ARBA00023136"/>
    </source>
</evidence>
<dbReference type="CDD" id="cd08760">
    <property type="entry name" value="Cyt_b561_FRRS1_like"/>
    <property type="match status" value="1"/>
</dbReference>
<protein>
    <recommendedName>
        <fullName evidence="15">Cytochrome b561 and DOMON domain-containing protein</fullName>
    </recommendedName>
</protein>
<comment type="caution">
    <text evidence="13">The sequence shown here is derived from an EMBL/GenBank/DDBJ whole genome shotgun (WGS) entry which is preliminary data.</text>
</comment>
<evidence type="ECO:0000313" key="13">
    <source>
        <dbReference type="EMBL" id="TXG53805.1"/>
    </source>
</evidence>
<evidence type="ECO:0000256" key="5">
    <source>
        <dbReference type="ARBA" id="ARBA00022982"/>
    </source>
</evidence>
<feature type="transmembrane region" description="Helical" evidence="9">
    <location>
        <begin position="280"/>
        <end position="300"/>
    </location>
</feature>
<dbReference type="Pfam" id="PF04526">
    <property type="entry name" value="DUF568"/>
    <property type="match status" value="1"/>
</dbReference>
<dbReference type="PANTHER" id="PTHR23130:SF167">
    <property type="entry name" value="CYTOCHROME B561 AND DOMON DOMAIN-CONTAINING PROTEIN"/>
    <property type="match status" value="1"/>
</dbReference>
<dbReference type="PANTHER" id="PTHR23130">
    <property type="entry name" value="CYTOCHROME B561 AND DOMON DOMAIN-CONTAINING PROTEIN"/>
    <property type="match status" value="1"/>
</dbReference>
<evidence type="ECO:0000256" key="4">
    <source>
        <dbReference type="ARBA" id="ARBA00022729"/>
    </source>
</evidence>
<feature type="binding site" description="axial binding residue" evidence="8">
    <location>
        <position position="210"/>
    </location>
    <ligand>
        <name>heme b</name>
        <dbReference type="ChEBI" id="CHEBI:60344"/>
        <label>1</label>
    </ligand>
    <ligandPart>
        <name>Fe</name>
        <dbReference type="ChEBI" id="CHEBI:18248"/>
    </ligandPart>
</feature>
<dbReference type="Gene3D" id="1.20.120.1770">
    <property type="match status" value="1"/>
</dbReference>
<dbReference type="GO" id="GO:0016020">
    <property type="term" value="C:membrane"/>
    <property type="evidence" value="ECO:0007669"/>
    <property type="project" value="UniProtKB-SubCell"/>
</dbReference>
<dbReference type="CDD" id="cd09629">
    <property type="entry name" value="DOMON_CIL1_like"/>
    <property type="match status" value="1"/>
</dbReference>
<reference evidence="14" key="1">
    <citation type="journal article" date="2019" name="Gigascience">
        <title>De novo genome assembly of the endangered Acer yangbiense, a plant species with extremely small populations endemic to Yunnan Province, China.</title>
        <authorList>
            <person name="Yang J."/>
            <person name="Wariss H.M."/>
            <person name="Tao L."/>
            <person name="Zhang R."/>
            <person name="Yun Q."/>
            <person name="Hollingsworth P."/>
            <person name="Dao Z."/>
            <person name="Luo G."/>
            <person name="Guo H."/>
            <person name="Ma Y."/>
            <person name="Sun W."/>
        </authorList>
    </citation>
    <scope>NUCLEOTIDE SEQUENCE [LARGE SCALE GENOMIC DNA]</scope>
    <source>
        <strain evidence="14">cv. Malutang</strain>
    </source>
</reference>
<keyword evidence="4 10" id="KW-0732">Signal</keyword>
<keyword evidence="8" id="KW-0479">Metal-binding</keyword>
<feature type="domain" description="Cytochrome b561" evidence="12">
    <location>
        <begin position="178"/>
        <end position="370"/>
    </location>
</feature>
<dbReference type="InterPro" id="IPR006593">
    <property type="entry name" value="Cyt_b561/ferric_Rdtase_TM"/>
</dbReference>
<keyword evidence="14" id="KW-1185">Reference proteome</keyword>
<proteinExistence type="predicted"/>
<dbReference type="Pfam" id="PF03188">
    <property type="entry name" value="Cytochrom_B561"/>
    <property type="match status" value="1"/>
</dbReference>
<dbReference type="PROSITE" id="PS50836">
    <property type="entry name" value="DOMON"/>
    <property type="match status" value="1"/>
</dbReference>
<sequence>MEDTISLKTFVFFACALFHFLVPSLAQTCNSYVFLNQNIYRSCNDLESLNSFLHWNYNQPTNTVDIAYRHTKIAPQRWVAWAVNPSRKGMVCSQALVAYQNADGISSAYTSPVTSYNTRLEMGDLSFQVEKISAEFANNEMIIYAKFVLPKNVTWVNHVWQDGPVNEDYSLGRHALDADNLRSMGVVDFLSGQVVTTKGGSSNLSLKKVHGGINMISWGILLPIGILIVRYTKECTENRIWFYAHMICQSLGYTAGIVGAAIGFYLGVKSHGIQYDAHKSIGIVLFVLGFIQVLAGKLRPDVEHNLRKKWKIYHLGIGYLVILLSVTNIFKGFFILKAMKIWMLTYVGFLIFFFVLFVFSFNPILRCKKVEASA</sequence>
<feature type="chain" id="PRO_5022676860" description="Cytochrome b561 and DOMON domain-containing protein" evidence="10">
    <location>
        <begin position="27"/>
        <end position="374"/>
    </location>
</feature>
<evidence type="ECO:0000313" key="14">
    <source>
        <dbReference type="Proteomes" id="UP000323000"/>
    </source>
</evidence>
<dbReference type="InterPro" id="IPR045265">
    <property type="entry name" value="AIR12_DOMON"/>
</dbReference>
<keyword evidence="2" id="KW-0813">Transport</keyword>
<evidence type="ECO:0000256" key="9">
    <source>
        <dbReference type="SAM" id="Phobius"/>
    </source>
</evidence>
<accession>A0A5C7HB85</accession>
<dbReference type="PIRSF" id="PIRSF037471">
    <property type="entry name" value="UCP037471"/>
    <property type="match status" value="1"/>
</dbReference>
<keyword evidence="6 9" id="KW-1133">Transmembrane helix</keyword>
<dbReference type="SMART" id="SM00665">
    <property type="entry name" value="B561"/>
    <property type="match status" value="1"/>
</dbReference>
<feature type="transmembrane region" description="Helical" evidence="9">
    <location>
        <begin position="241"/>
        <end position="268"/>
    </location>
</feature>
<evidence type="ECO:0008006" key="15">
    <source>
        <dbReference type="Google" id="ProtNLM"/>
    </source>
</evidence>
<keyword evidence="7 9" id="KW-0472">Membrane</keyword>
<gene>
    <name evidence="13" type="ORF">EZV62_019061</name>
</gene>
<evidence type="ECO:0000256" key="8">
    <source>
        <dbReference type="PIRSR" id="PIRSR037471-1"/>
    </source>
</evidence>
<feature type="transmembrane region" description="Helical" evidence="9">
    <location>
        <begin position="341"/>
        <end position="361"/>
    </location>
</feature>
<evidence type="ECO:0000256" key="6">
    <source>
        <dbReference type="ARBA" id="ARBA00022989"/>
    </source>
</evidence>
<organism evidence="13 14">
    <name type="scientific">Acer yangbiense</name>
    <dbReference type="NCBI Taxonomy" id="1000413"/>
    <lineage>
        <taxon>Eukaryota</taxon>
        <taxon>Viridiplantae</taxon>
        <taxon>Streptophyta</taxon>
        <taxon>Embryophyta</taxon>
        <taxon>Tracheophyta</taxon>
        <taxon>Spermatophyta</taxon>
        <taxon>Magnoliopsida</taxon>
        <taxon>eudicotyledons</taxon>
        <taxon>Gunneridae</taxon>
        <taxon>Pentapetalae</taxon>
        <taxon>rosids</taxon>
        <taxon>malvids</taxon>
        <taxon>Sapindales</taxon>
        <taxon>Sapindaceae</taxon>
        <taxon>Hippocastanoideae</taxon>
        <taxon>Acereae</taxon>
        <taxon>Acer</taxon>
    </lineage>
</organism>
<feature type="domain" description="DOMON" evidence="11">
    <location>
        <begin position="49"/>
        <end position="163"/>
    </location>
</feature>
<dbReference type="InterPro" id="IPR017214">
    <property type="entry name" value="UCP037471"/>
</dbReference>